<reference evidence="2" key="1">
    <citation type="submission" date="2023-03" db="EMBL/GenBank/DDBJ databases">
        <authorList>
            <person name="Julca I."/>
        </authorList>
    </citation>
    <scope>NUCLEOTIDE SEQUENCE</scope>
</reference>
<protein>
    <submittedName>
        <fullName evidence="2">OLC1v1004870C1</fullName>
    </submittedName>
</protein>
<dbReference type="PANTHER" id="PTHR33233:SF14">
    <property type="entry name" value="ENDONUCLEASE_EXONUCLEASE_PHOSPHATASE"/>
    <property type="match status" value="1"/>
</dbReference>
<sequence>MAGRKKKGKAPQPQVEERNQSIKELARFGDELQDSSVNSKEAVKEISNLTTPAEVKGSHMRQSPSVGHSSGKRQDEIELLGRDLTAKRQLQWSEMIEREEKQGVWAKNDTSKFKAPSGKLQFIPPKEVAGQNIVQMQMEDVKTKAEYWESSIACFVLGAHPPIGVMERYFQKLWGNLGIDKPLIVKASDVEKGINYNDVEYVPIWICLYGLEVKFWNLNSLSRLVSAIGTPILADDYTVRKERVQFARILVEMKIAANVPDKLVFEDEKGNVKDEGRSNAAKTIATDDNQRNPILRRKDQSPGGKPVVLQDFECGLRDLTQKGKMFTWCNQRVGTKRIYAKLDRALVNWINQYADSIATLLMEGVSDHSPPEVQFKVEMQKRSAFRFFNMWCLSTEFHRTVERSWAENVEGTYIVEKANREEMQLEVLQQNLSLDPGDVDLQKRKKILLAWRRRGNGGDGAAKTAVEVVNTENIEVNEADAASVGSGGGGSDGRREGTMEISRTENSEELRSSSSDDDLVEAEGHNNGGDHGGRDHVDGMETKKKRNTTDNLSEK</sequence>
<gene>
    <name evidence="2" type="ORF">OLC1_LOCUS14460</name>
</gene>
<organism evidence="2 3">
    <name type="scientific">Oldenlandia corymbosa var. corymbosa</name>
    <dbReference type="NCBI Taxonomy" id="529605"/>
    <lineage>
        <taxon>Eukaryota</taxon>
        <taxon>Viridiplantae</taxon>
        <taxon>Streptophyta</taxon>
        <taxon>Embryophyta</taxon>
        <taxon>Tracheophyta</taxon>
        <taxon>Spermatophyta</taxon>
        <taxon>Magnoliopsida</taxon>
        <taxon>eudicotyledons</taxon>
        <taxon>Gunneridae</taxon>
        <taxon>Pentapetalae</taxon>
        <taxon>asterids</taxon>
        <taxon>lamiids</taxon>
        <taxon>Gentianales</taxon>
        <taxon>Rubiaceae</taxon>
        <taxon>Rubioideae</taxon>
        <taxon>Spermacoceae</taxon>
        <taxon>Hedyotis-Oldenlandia complex</taxon>
        <taxon>Oldenlandia</taxon>
    </lineage>
</organism>
<feature type="region of interest" description="Disordered" evidence="1">
    <location>
        <begin position="30"/>
        <end position="74"/>
    </location>
</feature>
<dbReference type="AlphaFoldDB" id="A0AAV1DG10"/>
<dbReference type="EMBL" id="OX459122">
    <property type="protein sequence ID" value="CAI9105853.1"/>
    <property type="molecule type" value="Genomic_DNA"/>
</dbReference>
<evidence type="ECO:0000313" key="3">
    <source>
        <dbReference type="Proteomes" id="UP001161247"/>
    </source>
</evidence>
<accession>A0AAV1DG10</accession>
<evidence type="ECO:0000256" key="1">
    <source>
        <dbReference type="SAM" id="MobiDB-lite"/>
    </source>
</evidence>
<proteinExistence type="predicted"/>
<feature type="region of interest" description="Disordered" evidence="1">
    <location>
        <begin position="274"/>
        <end position="303"/>
    </location>
</feature>
<name>A0AAV1DG10_OLDCO</name>
<feature type="region of interest" description="Disordered" evidence="1">
    <location>
        <begin position="479"/>
        <end position="555"/>
    </location>
</feature>
<dbReference type="Proteomes" id="UP001161247">
    <property type="component" value="Chromosome 5"/>
</dbReference>
<keyword evidence="3" id="KW-1185">Reference proteome</keyword>
<feature type="compositionally biased region" description="Basic and acidic residues" evidence="1">
    <location>
        <begin position="492"/>
        <end position="511"/>
    </location>
</feature>
<feature type="compositionally biased region" description="Basic and acidic residues" evidence="1">
    <location>
        <begin position="531"/>
        <end position="542"/>
    </location>
</feature>
<evidence type="ECO:0000313" key="2">
    <source>
        <dbReference type="EMBL" id="CAI9105853.1"/>
    </source>
</evidence>
<feature type="region of interest" description="Disordered" evidence="1">
    <location>
        <begin position="1"/>
        <end position="20"/>
    </location>
</feature>
<dbReference type="PANTHER" id="PTHR33233">
    <property type="entry name" value="ENDONUCLEASE/EXONUCLEASE/PHOSPHATASE"/>
    <property type="match status" value="1"/>
</dbReference>